<dbReference type="InterPro" id="IPR051312">
    <property type="entry name" value="Diverse_Substr_Oxidored"/>
</dbReference>
<dbReference type="Gene3D" id="3.30.465.10">
    <property type="match status" value="1"/>
</dbReference>
<dbReference type="Proteomes" id="UP001501479">
    <property type="component" value="Unassembled WGS sequence"/>
</dbReference>
<sequence length="274" mass="29562">MKPVQFKYVSCVEVRHATTSLQQLANAKYIGGGQSLGPMLNLRLARPETLVGVTTIQALQQIKEDKKGISYGAATCHAKFEDGLVPDASNGMLRHVAGGIAYRAVRNRGTLGGSLAHADPAADWVNVMVALDAQIQVVGPEGERSIPSAEFMQAAFMTALQPGEMIQSVWVPRLSANARWGYYKCCRKVGEFSEATGTVVIDPERGYARIVLGALDGPPELQETLADILSSRGTESAMDSVEEAIAPSLEGMTSYRRQLCITAIRRALQQLRGK</sequence>
<evidence type="ECO:0000256" key="3">
    <source>
        <dbReference type="ARBA" id="ARBA00023002"/>
    </source>
</evidence>
<reference evidence="6" key="1">
    <citation type="journal article" date="2019" name="Int. J. Syst. Evol. Microbiol.">
        <title>The Global Catalogue of Microorganisms (GCM) 10K type strain sequencing project: providing services to taxonomists for standard genome sequencing and annotation.</title>
        <authorList>
            <consortium name="The Broad Institute Genomics Platform"/>
            <consortium name="The Broad Institute Genome Sequencing Center for Infectious Disease"/>
            <person name="Wu L."/>
            <person name="Ma J."/>
        </authorList>
    </citation>
    <scope>NUCLEOTIDE SEQUENCE [LARGE SCALE GENOMIC DNA]</scope>
    <source>
        <strain evidence="6">JCM 17329</strain>
    </source>
</reference>
<evidence type="ECO:0000313" key="5">
    <source>
        <dbReference type="EMBL" id="GAA3707744.1"/>
    </source>
</evidence>
<evidence type="ECO:0000259" key="4">
    <source>
        <dbReference type="PROSITE" id="PS51387"/>
    </source>
</evidence>
<name>A0ABP7DQM1_9GAMM</name>
<dbReference type="PANTHER" id="PTHR42659">
    <property type="entry name" value="XANTHINE DEHYDROGENASE SUBUNIT C-RELATED"/>
    <property type="match status" value="1"/>
</dbReference>
<dbReference type="Pfam" id="PF00941">
    <property type="entry name" value="FAD_binding_5"/>
    <property type="match status" value="1"/>
</dbReference>
<comment type="caution">
    <text evidence="5">The sequence shown here is derived from an EMBL/GenBank/DDBJ whole genome shotgun (WGS) entry which is preliminary data.</text>
</comment>
<dbReference type="InterPro" id="IPR036683">
    <property type="entry name" value="CO_DH_flav_C_dom_sf"/>
</dbReference>
<protein>
    <submittedName>
        <fullName evidence="5">FAD binding domain-containing protein</fullName>
    </submittedName>
</protein>
<accession>A0ABP7DQM1</accession>
<dbReference type="Gene3D" id="3.30.43.10">
    <property type="entry name" value="Uridine Diphospho-n-acetylenolpyruvylglucosamine Reductase, domain 2"/>
    <property type="match status" value="1"/>
</dbReference>
<dbReference type="InterPro" id="IPR036318">
    <property type="entry name" value="FAD-bd_PCMH-like_sf"/>
</dbReference>
<dbReference type="EMBL" id="BAABDS010000022">
    <property type="protein sequence ID" value="GAA3707744.1"/>
    <property type="molecule type" value="Genomic_DNA"/>
</dbReference>
<dbReference type="SUPFAM" id="SSF56176">
    <property type="entry name" value="FAD-binding/transporter-associated domain-like"/>
    <property type="match status" value="1"/>
</dbReference>
<keyword evidence="2" id="KW-0274">FAD</keyword>
<dbReference type="InterPro" id="IPR016169">
    <property type="entry name" value="FAD-bd_PCMH_sub2"/>
</dbReference>
<evidence type="ECO:0000313" key="6">
    <source>
        <dbReference type="Proteomes" id="UP001501479"/>
    </source>
</evidence>
<evidence type="ECO:0000256" key="1">
    <source>
        <dbReference type="ARBA" id="ARBA00022630"/>
    </source>
</evidence>
<keyword evidence="1" id="KW-0285">Flavoprotein</keyword>
<dbReference type="SUPFAM" id="SSF55447">
    <property type="entry name" value="CO dehydrogenase flavoprotein C-terminal domain-like"/>
    <property type="match status" value="1"/>
</dbReference>
<evidence type="ECO:0000256" key="2">
    <source>
        <dbReference type="ARBA" id="ARBA00022827"/>
    </source>
</evidence>
<feature type="domain" description="FAD-binding PCMH-type" evidence="4">
    <location>
        <begin position="1"/>
        <end position="176"/>
    </location>
</feature>
<dbReference type="InterPro" id="IPR016167">
    <property type="entry name" value="FAD-bd_PCMH_sub1"/>
</dbReference>
<keyword evidence="3" id="KW-0560">Oxidoreductase</keyword>
<dbReference type="RefSeq" id="WP_344963608.1">
    <property type="nucleotide sequence ID" value="NZ_BAABDS010000022.1"/>
</dbReference>
<dbReference type="InterPro" id="IPR016166">
    <property type="entry name" value="FAD-bd_PCMH"/>
</dbReference>
<dbReference type="InterPro" id="IPR002346">
    <property type="entry name" value="Mopterin_DH_FAD-bd"/>
</dbReference>
<gene>
    <name evidence="5" type="ORF">GCM10022421_13350</name>
</gene>
<dbReference type="PANTHER" id="PTHR42659:SF2">
    <property type="entry name" value="XANTHINE DEHYDROGENASE SUBUNIT C-RELATED"/>
    <property type="match status" value="1"/>
</dbReference>
<dbReference type="PROSITE" id="PS51387">
    <property type="entry name" value="FAD_PCMH"/>
    <property type="match status" value="1"/>
</dbReference>
<proteinExistence type="predicted"/>
<organism evidence="5 6">
    <name type="scientific">Oceanisphaera sediminis</name>
    <dbReference type="NCBI Taxonomy" id="981381"/>
    <lineage>
        <taxon>Bacteria</taxon>
        <taxon>Pseudomonadati</taxon>
        <taxon>Pseudomonadota</taxon>
        <taxon>Gammaproteobacteria</taxon>
        <taxon>Aeromonadales</taxon>
        <taxon>Aeromonadaceae</taxon>
        <taxon>Oceanisphaera</taxon>
    </lineage>
</organism>
<keyword evidence="6" id="KW-1185">Reference proteome</keyword>